<comment type="subcellular location">
    <subcellularLocation>
        <location evidence="1">Membrane</location>
        <topology evidence="1">Multi-pass membrane protein</topology>
    </subcellularLocation>
</comment>
<evidence type="ECO:0000256" key="2">
    <source>
        <dbReference type="ARBA" id="ARBA00022692"/>
    </source>
</evidence>
<keyword evidence="4 5" id="KW-0472">Membrane</keyword>
<dbReference type="GO" id="GO:0016874">
    <property type="term" value="F:ligase activity"/>
    <property type="evidence" value="ECO:0007669"/>
    <property type="project" value="UniProtKB-KW"/>
</dbReference>
<reference evidence="7 8" key="1">
    <citation type="journal article" date="2013" name="ISME J.">
        <title>By their genes ye shall know them: genomic signatures of predatory bacteria.</title>
        <authorList>
            <person name="Pasternak Z."/>
            <person name="Pietrokovski S."/>
            <person name="Rotem O."/>
            <person name="Gophna U."/>
            <person name="Lurie-Weinberger M.N."/>
            <person name="Jurkevitch E."/>
        </authorList>
    </citation>
    <scope>NUCLEOTIDE SEQUENCE [LARGE SCALE GENOMIC DNA]</scope>
    <source>
        <strain evidence="7">EPB</strain>
    </source>
</reference>
<evidence type="ECO:0000313" key="8">
    <source>
        <dbReference type="Proteomes" id="UP000011932"/>
    </source>
</evidence>
<dbReference type="Pfam" id="PF04932">
    <property type="entry name" value="Wzy_C"/>
    <property type="match status" value="1"/>
</dbReference>
<keyword evidence="3 5" id="KW-1133">Transmembrane helix</keyword>
<dbReference type="HOGENOM" id="CLU_052158_0_0_5"/>
<dbReference type="STRING" id="349215.A11S_2394"/>
<dbReference type="Proteomes" id="UP000011932">
    <property type="component" value="Chromosome"/>
</dbReference>
<sequence>MTTPFFKSFLTAPAASLSPRQTMILLGALALVLLVASLLPRTLSAMPLILGVIPVLLWTGWTRTWPPLYPAALVCTGVIVALAGCSVLWAMDPAEAAERTGKIAMVLIPGAFLLGLCRGADQDTLTRIAKIIPLAVMAGWSIIIGDYYTGQPLYRLTHNIAPDVIIGTYETNRACMTLTLCSLPAMVMAMRLWPGVMGWGMAAAIVVLGFIAINTSDSQTALLAFIIGVAVLAAFPARSIWPRRILKWIILTGIATGPFLAIAMFRHLATPMEPMFLDSHANPLERMEIWDFVSRYALQNPLTGFGIEASRVITDFDNAKIYEPASTIMHPHNGVLQIWIEFGALGAALTIAAVAALFRRIDALGRANRRLVLAVFLATCSVSLTGYGLWQGWWLGACMLMIGLTALTLKIRSVPVRFPLSFNRPAWLSPTA</sequence>
<feature type="domain" description="O-antigen ligase-related" evidence="6">
    <location>
        <begin position="205"/>
        <end position="350"/>
    </location>
</feature>
<dbReference type="RefSeq" id="WP_015468691.1">
    <property type="nucleotide sequence ID" value="NC_020812.1"/>
</dbReference>
<organism evidence="7 8">
    <name type="scientific">Micavibrio aeruginosavorus EPB</name>
    <dbReference type="NCBI Taxonomy" id="349215"/>
    <lineage>
        <taxon>Bacteria</taxon>
        <taxon>Pseudomonadati</taxon>
        <taxon>Bdellovibrionota</taxon>
        <taxon>Bdellovibrionia</taxon>
        <taxon>Bdellovibrionales</taxon>
        <taxon>Pseudobdellovibrionaceae</taxon>
        <taxon>Micavibrio</taxon>
    </lineage>
</organism>
<evidence type="ECO:0000256" key="3">
    <source>
        <dbReference type="ARBA" id="ARBA00022989"/>
    </source>
</evidence>
<feature type="transmembrane region" description="Helical" evidence="5">
    <location>
        <begin position="370"/>
        <end position="387"/>
    </location>
</feature>
<evidence type="ECO:0000256" key="5">
    <source>
        <dbReference type="SAM" id="Phobius"/>
    </source>
</evidence>
<dbReference type="GO" id="GO:0016020">
    <property type="term" value="C:membrane"/>
    <property type="evidence" value="ECO:0007669"/>
    <property type="project" value="UniProtKB-SubCell"/>
</dbReference>
<feature type="transmembrane region" description="Helical" evidence="5">
    <location>
        <begin position="192"/>
        <end position="213"/>
    </location>
</feature>
<evidence type="ECO:0000259" key="6">
    <source>
        <dbReference type="Pfam" id="PF04932"/>
    </source>
</evidence>
<keyword evidence="7" id="KW-0436">Ligase</keyword>
<feature type="transmembrane region" description="Helical" evidence="5">
    <location>
        <begin position="219"/>
        <end position="236"/>
    </location>
</feature>
<dbReference type="AlphaFoldDB" id="M4VIZ6"/>
<keyword evidence="2 5" id="KW-0812">Transmembrane</keyword>
<feature type="transmembrane region" description="Helical" evidence="5">
    <location>
        <begin position="338"/>
        <end position="358"/>
    </location>
</feature>
<dbReference type="PANTHER" id="PTHR37422:SF13">
    <property type="entry name" value="LIPOPOLYSACCHARIDE BIOSYNTHESIS PROTEIN PA4999-RELATED"/>
    <property type="match status" value="1"/>
</dbReference>
<dbReference type="EMBL" id="CP003538">
    <property type="protein sequence ID" value="AGH99188.1"/>
    <property type="molecule type" value="Genomic_DNA"/>
</dbReference>
<gene>
    <name evidence="7" type="ORF">A11S_2394</name>
</gene>
<evidence type="ECO:0000313" key="7">
    <source>
        <dbReference type="EMBL" id="AGH99188.1"/>
    </source>
</evidence>
<proteinExistence type="predicted"/>
<feature type="transmembrane region" description="Helical" evidence="5">
    <location>
        <begin position="103"/>
        <end position="121"/>
    </location>
</feature>
<dbReference type="PANTHER" id="PTHR37422">
    <property type="entry name" value="TEICHURONIC ACID BIOSYNTHESIS PROTEIN TUAE"/>
    <property type="match status" value="1"/>
</dbReference>
<dbReference type="InterPro" id="IPR007016">
    <property type="entry name" value="O-antigen_ligase-rel_domated"/>
</dbReference>
<evidence type="ECO:0000256" key="1">
    <source>
        <dbReference type="ARBA" id="ARBA00004141"/>
    </source>
</evidence>
<dbReference type="OrthoDB" id="8050531at2"/>
<name>M4VIZ6_9BACT</name>
<feature type="transmembrane region" description="Helical" evidence="5">
    <location>
        <begin position="68"/>
        <end position="91"/>
    </location>
</feature>
<feature type="transmembrane region" description="Helical" evidence="5">
    <location>
        <begin position="248"/>
        <end position="269"/>
    </location>
</feature>
<dbReference type="InterPro" id="IPR051533">
    <property type="entry name" value="WaaL-like"/>
</dbReference>
<dbReference type="KEGG" id="man:A11S_2394"/>
<protein>
    <submittedName>
        <fullName evidence="7">Putative lipid A core-O-antigen ligase</fullName>
    </submittedName>
</protein>
<accession>M4VIZ6</accession>
<evidence type="ECO:0000256" key="4">
    <source>
        <dbReference type="ARBA" id="ARBA00023136"/>
    </source>
</evidence>